<protein>
    <recommendedName>
        <fullName evidence="4">DUF5640 domain-containing protein</fullName>
    </recommendedName>
</protein>
<gene>
    <name evidence="2" type="ORF">NBRC110019_32470</name>
</gene>
<keyword evidence="3" id="KW-1185">Reference proteome</keyword>
<evidence type="ECO:0008006" key="4">
    <source>
        <dbReference type="Google" id="ProtNLM"/>
    </source>
</evidence>
<comment type="caution">
    <text evidence="2">The sequence shown here is derived from an EMBL/GenBank/DDBJ whole genome shotgun (WGS) entry which is preliminary data.</text>
</comment>
<accession>A0A9W6B7V3</accession>
<sequence length="132" mass="15074">MKKSIKYFCLIVMILIFRQGFSQQTTLQSFKAEIVGVWQSDEDAKYIIEFTDNGNRIDKYLGYSDTEYTYELTTGCDFEVVDGEDVKDIFLKTYENGSDSTCDIINNISTNNTLTTLSITGSNGKLYLFTKQ</sequence>
<proteinExistence type="predicted"/>
<feature type="signal peptide" evidence="1">
    <location>
        <begin position="1"/>
        <end position="22"/>
    </location>
</feature>
<feature type="chain" id="PRO_5040767097" description="DUF5640 domain-containing protein" evidence="1">
    <location>
        <begin position="23"/>
        <end position="132"/>
    </location>
</feature>
<dbReference type="Proteomes" id="UP001143545">
    <property type="component" value="Unassembled WGS sequence"/>
</dbReference>
<keyword evidence="1" id="KW-0732">Signal</keyword>
<evidence type="ECO:0000256" key="1">
    <source>
        <dbReference type="SAM" id="SignalP"/>
    </source>
</evidence>
<dbReference type="AlphaFoldDB" id="A0A9W6B7V3"/>
<name>A0A9W6B7V3_9FLAO</name>
<organism evidence="2 3">
    <name type="scientific">Neptunitalea chrysea</name>
    <dbReference type="NCBI Taxonomy" id="1647581"/>
    <lineage>
        <taxon>Bacteria</taxon>
        <taxon>Pseudomonadati</taxon>
        <taxon>Bacteroidota</taxon>
        <taxon>Flavobacteriia</taxon>
        <taxon>Flavobacteriales</taxon>
        <taxon>Flavobacteriaceae</taxon>
        <taxon>Neptunitalea</taxon>
    </lineage>
</organism>
<reference evidence="2" key="1">
    <citation type="submission" date="2022-07" db="EMBL/GenBank/DDBJ databases">
        <title>Taxonomy of Novel Oxalotrophic and Methylotrophic Bacteria.</title>
        <authorList>
            <person name="Sahin N."/>
            <person name="Tani A."/>
        </authorList>
    </citation>
    <scope>NUCLEOTIDE SEQUENCE</scope>
    <source>
        <strain evidence="2">AM327</strain>
    </source>
</reference>
<evidence type="ECO:0000313" key="3">
    <source>
        <dbReference type="Proteomes" id="UP001143545"/>
    </source>
</evidence>
<evidence type="ECO:0000313" key="2">
    <source>
        <dbReference type="EMBL" id="GLB54205.1"/>
    </source>
</evidence>
<dbReference type="EMBL" id="BRVP01000056">
    <property type="protein sequence ID" value="GLB54205.1"/>
    <property type="molecule type" value="Genomic_DNA"/>
</dbReference>